<reference evidence="4 5" key="1">
    <citation type="submission" date="2020-12" db="EMBL/GenBank/DDBJ databases">
        <title>Hymenobacter sp.</title>
        <authorList>
            <person name="Kim M.K."/>
        </authorList>
    </citation>
    <scope>NUCLEOTIDE SEQUENCE [LARGE SCALE GENOMIC DNA]</scope>
    <source>
        <strain evidence="4 5">BT442</strain>
    </source>
</reference>
<feature type="domain" description="HIRAN" evidence="3">
    <location>
        <begin position="83"/>
        <end position="175"/>
    </location>
</feature>
<keyword evidence="5" id="KW-1185">Reference proteome</keyword>
<keyword evidence="2" id="KW-0378">Hydrolase</keyword>
<comment type="caution">
    <text evidence="4">The sequence shown here is derived from an EMBL/GenBank/DDBJ whole genome shotgun (WGS) entry which is preliminary data.</text>
</comment>
<evidence type="ECO:0000313" key="4">
    <source>
        <dbReference type="EMBL" id="MBH8558965.1"/>
    </source>
</evidence>
<dbReference type="Pfam" id="PF08797">
    <property type="entry name" value="HIRAN"/>
    <property type="match status" value="1"/>
</dbReference>
<dbReference type="Proteomes" id="UP000625631">
    <property type="component" value="Unassembled WGS sequence"/>
</dbReference>
<dbReference type="Gene3D" id="3.30.70.2330">
    <property type="match status" value="1"/>
</dbReference>
<gene>
    <name evidence="4" type="ORF">I7X13_12945</name>
</gene>
<sequence length="201" mass="22809">MSFPDFYQVYQQPTLFANFHNRLLPTSRPDYADFLSWLAVSSETATDHPLVLLDRTNGTRQTDAVELFRRPSIQADGSLETCFFIRGLRYRSNEVQALIDKLSPGTQFLMALDIQNPQDSEAVLLRTADDIVVPGYLPRHLVPLTSQLLRTYPAQVKVVVEKINPAPAPVQLRLLCRLQANDVPTDLPALRDTMYDELIRP</sequence>
<name>A0ABS0Q8I1_9BACT</name>
<evidence type="ECO:0000256" key="2">
    <source>
        <dbReference type="ARBA" id="ARBA00022801"/>
    </source>
</evidence>
<evidence type="ECO:0000256" key="1">
    <source>
        <dbReference type="ARBA" id="ARBA00022723"/>
    </source>
</evidence>
<evidence type="ECO:0000313" key="5">
    <source>
        <dbReference type="Proteomes" id="UP000625631"/>
    </source>
</evidence>
<protein>
    <submittedName>
        <fullName evidence="4">HIRAN domain-containing protein</fullName>
    </submittedName>
</protein>
<proteinExistence type="predicted"/>
<dbReference type="EMBL" id="JAEDAE010000005">
    <property type="protein sequence ID" value="MBH8558965.1"/>
    <property type="molecule type" value="Genomic_DNA"/>
</dbReference>
<evidence type="ECO:0000259" key="3">
    <source>
        <dbReference type="Pfam" id="PF08797"/>
    </source>
</evidence>
<accession>A0ABS0Q8I1</accession>
<dbReference type="RefSeq" id="WP_198075816.1">
    <property type="nucleotide sequence ID" value="NZ_JAEDAE010000005.1"/>
</dbReference>
<dbReference type="InterPro" id="IPR014905">
    <property type="entry name" value="HIRAN"/>
</dbReference>
<organism evidence="4 5">
    <name type="scientific">Hymenobacter negativus</name>
    <dbReference type="NCBI Taxonomy" id="2795026"/>
    <lineage>
        <taxon>Bacteria</taxon>
        <taxon>Pseudomonadati</taxon>
        <taxon>Bacteroidota</taxon>
        <taxon>Cytophagia</taxon>
        <taxon>Cytophagales</taxon>
        <taxon>Hymenobacteraceae</taxon>
        <taxon>Hymenobacter</taxon>
    </lineage>
</organism>
<keyword evidence="1" id="KW-0479">Metal-binding</keyword>